<dbReference type="SUPFAM" id="SSF52540">
    <property type="entry name" value="P-loop containing nucleoside triphosphate hydrolases"/>
    <property type="match status" value="1"/>
</dbReference>
<keyword evidence="1" id="KW-0175">Coiled coil</keyword>
<dbReference type="PANTHER" id="PTHR14919">
    <property type="entry name" value="KPL2-RELATED"/>
    <property type="match status" value="1"/>
</dbReference>
<evidence type="ECO:0000256" key="1">
    <source>
        <dbReference type="SAM" id="Coils"/>
    </source>
</evidence>
<dbReference type="Gene3D" id="1.10.418.10">
    <property type="entry name" value="Calponin-like domain"/>
    <property type="match status" value="1"/>
</dbReference>
<sequence length="1733" mass="186052">MELLRSWLNDELRLSRPVRSFETDFRNGLLLGEILHRHGLLDDLSAMSKGDGPHAMIKNFNTLQPALRKLNITLDSRVANQIMVEKPGVATNVVYQLKLALDNATKAISTNLPTRRDRVDLSQTTLSTSRQLRAPHEEMRQRTFDQQLRMQATDPRELNMSHHLSKYTEAMYDMTRRALDEQQRESAAERELRASRMNHQRERLRESRSFMAEWTAESAARHRQTMRAKRAGEAEQLKWELTARERRARLERAATQQHANELSAGLDQFERTLRQLGAGGGAGGDDDEPAGDDDAAEIEAAAARMAANPTAHEHFMHLQTRLPDAESMAADVDEYLDQLRTRKAEEAVSRKEREVRRRRILIEQAQAQEALDAKRREEALLEKLGRQSAEEQRIAERLWRVRQEADVMRDNRQLRQDEIEARRTQDMAERVARNKARAAARLIEYKAALARERRRFDDAEVARAAVRRERRVVECRRVADELVAMAFRAHAYTGDAGRLLPARVWREMCTLFAAGVPLDALSGAGTTRAAEPDGALAGSTDVPLVPRAPADGTGDDEHRPSELLNEVDISHYLAGTGDWAADALADVAASLPPPDPSMPPPPPPSTAAEKAAAAAAAAGPAHVLMLGVAELAPRPEEVGSAIAGQAIYTILDAASPPPPPPPPPLLPEAKLRIALVGRPFAGKSTTALAIADELNLELLLPVELVHGAIVEHRAAEAARANAGSGALAADTATADDLADARAREGTQSLGKAGADALDAGKPVPDDVVAALVVRAVGAIDEGRRGFLIDGFPTTPAQLAALEKGLTGYEPVVDIKKKPPQSRLVPPPASASAPPPARKPGLDALVRLDITDELARRRALGRRVDPLSGAVFHLEFQPPADDDDLQQRLVPLGTDANVEAQLVPLLQANKDVEGALEAWGTTLGILRKVDAARTPDETAAAVRSLVVEIQAAKDRDAARASARAAEAADADVDVDVDAGAPPAGLAGEEPASAAGEHGGQLVAADGASGAPVIPLPPVPLDRPVAEALLEQWRTMEAAYLRTVKARFHLLREAEWAVLQHATSQARAYAERLAQPDNRQALVSAAQESFNALELELRADDDGKAELHVQADDLQDALWAAVDAKREACELELHTMALSGFAQHSALHLLNATLALVQAEADRAVASLACINQYFAARTGTWKPPPLSLPAVEIEPVSTVGVKLSLPKYAGLDPVAAHTAGRDAKGKGGGAAKKPPAGAKGAAAPPPRELPTPMTGELPHELLLQRTRVALALADAIDAAATAEDEAAAAAEVADRANADLPPAKAEHAAAVRAQHAELRAFWRAEAAKLRRRVRSLCVYGAGALAGAKADLEHLYSKLDGWLGARVRAELEAVGSLIRLMRAAIEAEVPLSHALELADGAALVVDETLLHVAPRPPPPVPPPRERLHELRLTVAQVAALGERFKAETRAPTLPLRAAIDVLLRAASAGELPPLWRRFERTVLHEACRLFTSGHAQQVSWHALLCALARMPAPTPAQLAEAAEALDRLALPGEKGGVALAGWEGVSLWFGARAARAAMDSAESHDGVAAADGDGAIAAVVPHGAAEFDVEAALKAALFHAFATRLPGVEPVLNHRRFLLCACDSIPKAFAVTAYAHSGAVTAEELHALLHRDLIPLPSQPVAELGAHADPFSMAVIHRLFAELNCDVSKDRVPYLMVANHPLGARVLSACELYRLNDVYGVLETKLADAGDALDI</sequence>
<dbReference type="Pfam" id="PF06294">
    <property type="entry name" value="CH_2"/>
    <property type="match status" value="1"/>
</dbReference>
<organism evidence="4 5">
    <name type="scientific">Diacronema lutheri</name>
    <name type="common">Unicellular marine alga</name>
    <name type="synonym">Monochrysis lutheri</name>
    <dbReference type="NCBI Taxonomy" id="2081491"/>
    <lineage>
        <taxon>Eukaryota</taxon>
        <taxon>Haptista</taxon>
        <taxon>Haptophyta</taxon>
        <taxon>Pavlovophyceae</taxon>
        <taxon>Pavlovales</taxon>
        <taxon>Pavlovaceae</taxon>
        <taxon>Diacronema</taxon>
    </lineage>
</organism>
<feature type="compositionally biased region" description="Pro residues" evidence="2">
    <location>
        <begin position="591"/>
        <end position="605"/>
    </location>
</feature>
<dbReference type="EMBL" id="JAGTXO010000025">
    <property type="protein sequence ID" value="KAG8461563.1"/>
    <property type="molecule type" value="Genomic_DNA"/>
</dbReference>
<dbReference type="OMA" id="IMETKQQ"/>
<dbReference type="GO" id="GO:0005737">
    <property type="term" value="C:cytoplasm"/>
    <property type="evidence" value="ECO:0007669"/>
    <property type="project" value="UniProtKB-ARBA"/>
</dbReference>
<reference evidence="4" key="1">
    <citation type="submission" date="2021-05" db="EMBL/GenBank/DDBJ databases">
        <title>The genome of the haptophyte Pavlova lutheri (Diacronema luteri, Pavlovales) - a model for lipid biosynthesis in eukaryotic algae.</title>
        <authorList>
            <person name="Hulatt C.J."/>
            <person name="Posewitz M.C."/>
        </authorList>
    </citation>
    <scope>NUCLEOTIDE SEQUENCE</scope>
    <source>
        <strain evidence="4">NIVA-4/92</strain>
    </source>
</reference>
<protein>
    <recommendedName>
        <fullName evidence="3">Calponin-homology (CH) domain-containing protein</fullName>
    </recommendedName>
</protein>
<comment type="caution">
    <text evidence="4">The sequence shown here is derived from an EMBL/GenBank/DDBJ whole genome shotgun (WGS) entry which is preliminary data.</text>
</comment>
<evidence type="ECO:0000313" key="5">
    <source>
        <dbReference type="Proteomes" id="UP000751190"/>
    </source>
</evidence>
<feature type="compositionally biased region" description="Low complexity" evidence="2">
    <location>
        <begin position="976"/>
        <end position="994"/>
    </location>
</feature>
<feature type="compositionally biased region" description="Low complexity" evidence="2">
    <location>
        <begin position="1230"/>
        <end position="1241"/>
    </location>
</feature>
<dbReference type="Pfam" id="PF22946">
    <property type="entry name" value="SPEF2_D5"/>
    <property type="match status" value="1"/>
</dbReference>
<dbReference type="InterPro" id="IPR054517">
    <property type="entry name" value="SPEF2_D5"/>
</dbReference>
<proteinExistence type="predicted"/>
<evidence type="ECO:0000313" key="4">
    <source>
        <dbReference type="EMBL" id="KAG8461563.1"/>
    </source>
</evidence>
<dbReference type="InterPro" id="IPR001715">
    <property type="entry name" value="CH_dom"/>
</dbReference>
<dbReference type="InterPro" id="IPR010441">
    <property type="entry name" value="CH_2"/>
</dbReference>
<dbReference type="Pfam" id="PF00406">
    <property type="entry name" value="ADK"/>
    <property type="match status" value="1"/>
</dbReference>
<dbReference type="OrthoDB" id="62528at2759"/>
<name>A0A8J5XD63_DIALT</name>
<dbReference type="Proteomes" id="UP000751190">
    <property type="component" value="Unassembled WGS sequence"/>
</dbReference>
<feature type="coiled-coil region" evidence="1">
    <location>
        <begin position="348"/>
        <end position="387"/>
    </location>
</feature>
<dbReference type="PANTHER" id="PTHR14919:SF0">
    <property type="entry name" value="SPERM FLAGELLAR PROTEIN 2"/>
    <property type="match status" value="1"/>
</dbReference>
<feature type="compositionally biased region" description="Pro residues" evidence="2">
    <location>
        <begin position="824"/>
        <end position="837"/>
    </location>
</feature>
<dbReference type="InterPro" id="IPR027417">
    <property type="entry name" value="P-loop_NTPase"/>
</dbReference>
<evidence type="ECO:0000256" key="2">
    <source>
        <dbReference type="SAM" id="MobiDB-lite"/>
    </source>
</evidence>
<feature type="region of interest" description="Disordered" evidence="2">
    <location>
        <begin position="588"/>
        <end position="607"/>
    </location>
</feature>
<accession>A0A8J5XD63</accession>
<feature type="domain" description="Calponin-homology (CH)" evidence="3">
    <location>
        <begin position="1"/>
        <end position="102"/>
    </location>
</feature>
<feature type="region of interest" description="Disordered" evidence="2">
    <location>
        <begin position="1217"/>
        <end position="1249"/>
    </location>
</feature>
<dbReference type="PROSITE" id="PS50021">
    <property type="entry name" value="CH"/>
    <property type="match status" value="1"/>
</dbReference>
<dbReference type="SUPFAM" id="SSF47576">
    <property type="entry name" value="Calponin-homology domain, CH-domain"/>
    <property type="match status" value="1"/>
</dbReference>
<gene>
    <name evidence="4" type="ORF">KFE25_001167</name>
</gene>
<dbReference type="Gene3D" id="3.40.50.300">
    <property type="entry name" value="P-loop containing nucleotide triphosphate hydrolases"/>
    <property type="match status" value="1"/>
</dbReference>
<dbReference type="InterPro" id="IPR052634">
    <property type="entry name" value="Sperm_flagellar-bone_growth"/>
</dbReference>
<feature type="region of interest" description="Disordered" evidence="2">
    <location>
        <begin position="817"/>
        <end position="839"/>
    </location>
</feature>
<keyword evidence="5" id="KW-1185">Reference proteome</keyword>
<feature type="region of interest" description="Disordered" evidence="2">
    <location>
        <begin position="965"/>
        <end position="996"/>
    </location>
</feature>
<feature type="region of interest" description="Disordered" evidence="2">
    <location>
        <begin position="525"/>
        <end position="560"/>
    </location>
</feature>
<dbReference type="InterPro" id="IPR036872">
    <property type="entry name" value="CH_dom_sf"/>
</dbReference>
<evidence type="ECO:0000259" key="3">
    <source>
        <dbReference type="PROSITE" id="PS50021"/>
    </source>
</evidence>